<dbReference type="EMBL" id="BQNB010010270">
    <property type="protein sequence ID" value="GJS74979.1"/>
    <property type="molecule type" value="Genomic_DNA"/>
</dbReference>
<accession>A0ABQ4YBA3</accession>
<reference evidence="1" key="1">
    <citation type="journal article" date="2022" name="Int. J. Mol. Sci.">
        <title>Draft Genome of Tanacetum Coccineum: Genomic Comparison of Closely Related Tanacetum-Family Plants.</title>
        <authorList>
            <person name="Yamashiro T."/>
            <person name="Shiraishi A."/>
            <person name="Nakayama K."/>
            <person name="Satake H."/>
        </authorList>
    </citation>
    <scope>NUCLEOTIDE SEQUENCE</scope>
</reference>
<proteinExistence type="predicted"/>
<keyword evidence="2" id="KW-1185">Reference proteome</keyword>
<evidence type="ECO:0000313" key="2">
    <source>
        <dbReference type="Proteomes" id="UP001151760"/>
    </source>
</evidence>
<comment type="caution">
    <text evidence="1">The sequence shown here is derived from an EMBL/GenBank/DDBJ whole genome shotgun (WGS) entry which is preliminary data.</text>
</comment>
<protein>
    <submittedName>
        <fullName evidence="1">Uncharacterized protein</fullName>
    </submittedName>
</protein>
<gene>
    <name evidence="1" type="ORF">Tco_0724860</name>
</gene>
<sequence length="84" mass="9591">MINLDVRKITAVKVEVTEEKLICLDVRMITSTTRNQSSSSSNGGFNQKMDQEDLKTYDKAIVIKEENVGLIPINWKVKDSYKQL</sequence>
<dbReference type="Proteomes" id="UP001151760">
    <property type="component" value="Unassembled WGS sequence"/>
</dbReference>
<name>A0ABQ4YBA3_9ASTR</name>
<reference evidence="1" key="2">
    <citation type="submission" date="2022-01" db="EMBL/GenBank/DDBJ databases">
        <authorList>
            <person name="Yamashiro T."/>
            <person name="Shiraishi A."/>
            <person name="Satake H."/>
            <person name="Nakayama K."/>
        </authorList>
    </citation>
    <scope>NUCLEOTIDE SEQUENCE</scope>
</reference>
<organism evidence="1 2">
    <name type="scientific">Tanacetum coccineum</name>
    <dbReference type="NCBI Taxonomy" id="301880"/>
    <lineage>
        <taxon>Eukaryota</taxon>
        <taxon>Viridiplantae</taxon>
        <taxon>Streptophyta</taxon>
        <taxon>Embryophyta</taxon>
        <taxon>Tracheophyta</taxon>
        <taxon>Spermatophyta</taxon>
        <taxon>Magnoliopsida</taxon>
        <taxon>eudicotyledons</taxon>
        <taxon>Gunneridae</taxon>
        <taxon>Pentapetalae</taxon>
        <taxon>asterids</taxon>
        <taxon>campanulids</taxon>
        <taxon>Asterales</taxon>
        <taxon>Asteraceae</taxon>
        <taxon>Asteroideae</taxon>
        <taxon>Anthemideae</taxon>
        <taxon>Anthemidinae</taxon>
        <taxon>Tanacetum</taxon>
    </lineage>
</organism>
<evidence type="ECO:0000313" key="1">
    <source>
        <dbReference type="EMBL" id="GJS74979.1"/>
    </source>
</evidence>